<sequence length="358" mass="37678">MRATPLLISAILLIPGLAGLLGWPAAGVARVQGPCSDCHTIHNSRQGEPMTYFFDRDEGQLVTGGDPNPALLVTGCVGCHLGVNSAGSMPYVLSLEEPDYGLTGTGGNTRAAGSFYWVAHGQDRKGHNVTGLADWDRQHGYTPPGGTVLPAQLTCAGAAGCHGSPEVATPATALQGSHHQEKSGWRDGGTVATSYRLLQGVQGLGDPSFEWQPSASQRNKYYGYHRSGSSDPAPDTISGFCARCHGDFHQATGDGSPWLRHPVDFDLSQGEPLEEYLGYNGGDGTANPYNVAVPLATADTSDQVPATIEISAGDQAVVMCLSCHRAHGSPVDAMLRWDYKSWPANGYNGCGVCHSSKN</sequence>
<feature type="domain" description="Doubled CXXCH motif" evidence="1">
    <location>
        <begin position="319"/>
        <end position="357"/>
    </location>
</feature>
<protein>
    <submittedName>
        <fullName evidence="2">Doubled CXXCH domain protein</fullName>
    </submittedName>
</protein>
<dbReference type="InterPro" id="IPR010177">
    <property type="entry name" value="Paired_CXXCH_1"/>
</dbReference>
<dbReference type="RefSeq" id="WP_013162986.1">
    <property type="nucleotide sequence ID" value="NC_014216.1"/>
</dbReference>
<dbReference type="SUPFAM" id="SSF48695">
    <property type="entry name" value="Multiheme cytochromes"/>
    <property type="match status" value="1"/>
</dbReference>
<evidence type="ECO:0000259" key="1">
    <source>
        <dbReference type="Pfam" id="PF09699"/>
    </source>
</evidence>
<dbReference type="EMBL" id="CP001940">
    <property type="protein sequence ID" value="ADH85456.1"/>
    <property type="molecule type" value="Genomic_DNA"/>
</dbReference>
<dbReference type="Proteomes" id="UP000001508">
    <property type="component" value="Chromosome"/>
</dbReference>
<dbReference type="InParanoid" id="D6Z1N1"/>
<accession>D6Z1N1</accession>
<proteinExistence type="predicted"/>
<evidence type="ECO:0000313" key="3">
    <source>
        <dbReference type="Proteomes" id="UP000001508"/>
    </source>
</evidence>
<evidence type="ECO:0000313" key="2">
    <source>
        <dbReference type="EMBL" id="ADH85456.1"/>
    </source>
</evidence>
<reference evidence="3" key="1">
    <citation type="submission" date="2010-02" db="EMBL/GenBank/DDBJ databases">
        <title>Complete sequence of Desulfurivibrio alkaliphilus AHT2.</title>
        <authorList>
            <consortium name="US DOE Joint Genome Institute"/>
            <person name="Pitluck S."/>
            <person name="Chertkov O."/>
            <person name="Detter J.C."/>
            <person name="Han C."/>
            <person name="Tapia R."/>
            <person name="Larimer F."/>
            <person name="Land M."/>
            <person name="Hauser L."/>
            <person name="Kyrpides N."/>
            <person name="Mikhailova N."/>
            <person name="Sorokin D.Y."/>
            <person name="Muyzer G."/>
            <person name="Woyke T."/>
        </authorList>
    </citation>
    <scope>NUCLEOTIDE SEQUENCE [LARGE SCALE GENOMIC DNA]</scope>
    <source>
        <strain evidence="3">DSM 19089 / UNIQEM U267 / AHT2</strain>
    </source>
</reference>
<dbReference type="Pfam" id="PF09699">
    <property type="entry name" value="Paired_CXXCH_1"/>
    <property type="match status" value="1"/>
</dbReference>
<dbReference type="AlphaFoldDB" id="D6Z1N1"/>
<dbReference type="OrthoDB" id="9771829at2"/>
<name>D6Z1N1_DESAT</name>
<gene>
    <name evidence="2" type="ordered locus">DaAHT2_0752</name>
</gene>
<keyword evidence="3" id="KW-1185">Reference proteome</keyword>
<dbReference type="HOGENOM" id="CLU_801063_0_0_7"/>
<dbReference type="InterPro" id="IPR036280">
    <property type="entry name" value="Multihaem_cyt_sf"/>
</dbReference>
<dbReference type="KEGG" id="dak:DaAHT2_0752"/>
<dbReference type="STRING" id="589865.DaAHT2_0752"/>
<dbReference type="eggNOG" id="ENOG502ZIXP">
    <property type="taxonomic scope" value="Bacteria"/>
</dbReference>
<organism evidence="2 3">
    <name type="scientific">Desulfurivibrio alkaliphilus (strain DSM 19089 / UNIQEM U267 / AHT2)</name>
    <dbReference type="NCBI Taxonomy" id="589865"/>
    <lineage>
        <taxon>Bacteria</taxon>
        <taxon>Pseudomonadati</taxon>
        <taxon>Thermodesulfobacteriota</taxon>
        <taxon>Desulfobulbia</taxon>
        <taxon>Desulfobulbales</taxon>
        <taxon>Desulfobulbaceae</taxon>
        <taxon>Desulfurivibrio</taxon>
    </lineage>
</organism>